<dbReference type="EMBL" id="HG970333">
    <property type="protein sequence ID" value="CEF76325.1"/>
    <property type="molecule type" value="Genomic_DNA"/>
</dbReference>
<proteinExistence type="predicted"/>
<dbReference type="Proteomes" id="UP000070720">
    <property type="component" value="Chromosome 2"/>
</dbReference>
<dbReference type="VEuPathDB" id="FungiDB:FGRAMPH1_01G09045"/>
<evidence type="ECO:0000313" key="3">
    <source>
        <dbReference type="Proteomes" id="UP000070720"/>
    </source>
</evidence>
<keyword evidence="3" id="KW-1185">Reference proteome</keyword>
<protein>
    <submittedName>
        <fullName evidence="1">Chromosome 2, complete genome</fullName>
    </submittedName>
</protein>
<name>A0A098DD12_GIBZE</name>
<dbReference type="EnsemblFungi" id="CEF76325">
    <property type="protein sequence ID" value="CEF76325"/>
    <property type="gene ID" value="FGRRES_20113"/>
</dbReference>
<dbReference type="AlphaFoldDB" id="A0A098DD12"/>
<reference evidence="1 3" key="3">
    <citation type="journal article" date="2015" name="BMC Genomics">
        <title>The completed genome sequence of the pathogenic ascomycete fungus Fusarium graminearum.</title>
        <authorList>
            <person name="King R."/>
            <person name="Urban M."/>
            <person name="Hammond-Kosack M.C."/>
            <person name="Hassani-Pak K."/>
            <person name="Hammond-Kosack K.E."/>
        </authorList>
    </citation>
    <scope>NUCLEOTIDE SEQUENCE [LARGE SCALE GENOMIC DNA]</scope>
    <source>
        <strain evidence="3">ATCC MYA-4620 / CBS 123657 / FGSC 9075 / NRRL 31084 / PH-1</strain>
        <strain evidence="1">PH-1</strain>
    </source>
</reference>
<evidence type="ECO:0000313" key="1">
    <source>
        <dbReference type="EMBL" id="CEF76325.1"/>
    </source>
</evidence>
<accession>A0A0E0RYK0</accession>
<sequence length="128" mass="14654">MVPKAPSPSTARHICDNDPLSTATDSLVQFVPILRLPLLLARLDFMPPAVDRPRRFYRRRVAFIIAAIIIRTFGRDYPMGEVGDWRNKSGDNKQEERVYPRAPIKRNVRALWTEQKPEGKGAKDIRDG</sequence>
<accession>A0A098DD12</accession>
<reference evidence="2 3" key="1">
    <citation type="journal article" date="2007" name="Science">
        <title>The Fusarium graminearum genome reveals a link between localized polymorphism and pathogen specialization.</title>
        <authorList>
            <person name="Cuomo C.A."/>
            <person name="Gueldener U."/>
            <person name="Xu J.-R."/>
            <person name="Trail F."/>
            <person name="Turgeon B.G."/>
            <person name="Di Pietro A."/>
            <person name="Walton J.D."/>
            <person name="Ma L.-J."/>
            <person name="Baker S.E."/>
            <person name="Rep M."/>
            <person name="Adam G."/>
            <person name="Antoniw J."/>
            <person name="Baldwin T."/>
            <person name="Calvo S.E."/>
            <person name="Chang Y.-L."/>
            <person name="DeCaprio D."/>
            <person name="Gale L.R."/>
            <person name="Gnerre S."/>
            <person name="Goswami R.S."/>
            <person name="Hammond-Kosack K."/>
            <person name="Harris L.J."/>
            <person name="Hilburn K."/>
            <person name="Kennell J.C."/>
            <person name="Kroken S."/>
            <person name="Magnuson J.K."/>
            <person name="Mannhaupt G."/>
            <person name="Mauceli E.W."/>
            <person name="Mewes H.-W."/>
            <person name="Mitterbauer R."/>
            <person name="Muehlbauer G."/>
            <person name="Muensterkoetter M."/>
            <person name="Nelson D."/>
            <person name="O'Donnell K."/>
            <person name="Ouellet T."/>
            <person name="Qi W."/>
            <person name="Quesneville H."/>
            <person name="Roncero M.I.G."/>
            <person name="Seong K.-Y."/>
            <person name="Tetko I.V."/>
            <person name="Urban M."/>
            <person name="Waalwijk C."/>
            <person name="Ward T.J."/>
            <person name="Yao J."/>
            <person name="Birren B.W."/>
            <person name="Kistler H.C."/>
        </authorList>
    </citation>
    <scope>NUCLEOTIDE SEQUENCE [LARGE SCALE GENOMIC DNA]</scope>
    <source>
        <strain evidence="3">ATCC MYA-4620 / CBS 123657 / FGSC 9075 / NRRL 31084 / PH-1</strain>
        <strain evidence="2">PH-1 / ATCC MYA-4620 / FGSC 9075 / NRRL 31084</strain>
    </source>
</reference>
<dbReference type="InParanoid" id="A0A098DD12"/>
<evidence type="ECO:0000313" key="2">
    <source>
        <dbReference type="EnsemblFungi" id="CEF76325"/>
    </source>
</evidence>
<reference evidence="2" key="4">
    <citation type="submission" date="2017-01" db="UniProtKB">
        <authorList>
            <consortium name="EnsemblFungi"/>
        </authorList>
    </citation>
    <scope>IDENTIFICATION</scope>
    <source>
        <strain evidence="2">PH-1 / ATCC MYA-4620 / FGSC 9075 / NRRL 31084</strain>
    </source>
</reference>
<reference evidence="2 3" key="2">
    <citation type="journal article" date="2010" name="Nature">
        <title>Comparative genomics reveals mobile pathogenicity chromosomes in Fusarium.</title>
        <authorList>
            <person name="Ma L.J."/>
            <person name="van der Does H.C."/>
            <person name="Borkovich K.A."/>
            <person name="Coleman J.J."/>
            <person name="Daboussi M.J."/>
            <person name="Di Pietro A."/>
            <person name="Dufresne M."/>
            <person name="Freitag M."/>
            <person name="Grabherr M."/>
            <person name="Henrissat B."/>
            <person name="Houterman P.M."/>
            <person name="Kang S."/>
            <person name="Shim W.B."/>
            <person name="Woloshuk C."/>
            <person name="Xie X."/>
            <person name="Xu J.R."/>
            <person name="Antoniw J."/>
            <person name="Baker S.E."/>
            <person name="Bluhm B.H."/>
            <person name="Breakspear A."/>
            <person name="Brown D.W."/>
            <person name="Butchko R.A."/>
            <person name="Chapman S."/>
            <person name="Coulson R."/>
            <person name="Coutinho P.M."/>
            <person name="Danchin E.G."/>
            <person name="Diener A."/>
            <person name="Gale L.R."/>
            <person name="Gardiner D.M."/>
            <person name="Goff S."/>
            <person name="Hammond-Kosack K.E."/>
            <person name="Hilburn K."/>
            <person name="Hua-Van A."/>
            <person name="Jonkers W."/>
            <person name="Kazan K."/>
            <person name="Kodira C.D."/>
            <person name="Koehrsen M."/>
            <person name="Kumar L."/>
            <person name="Lee Y.H."/>
            <person name="Li L."/>
            <person name="Manners J.M."/>
            <person name="Miranda-Saavedra D."/>
            <person name="Mukherjee M."/>
            <person name="Park G."/>
            <person name="Park J."/>
            <person name="Park S.Y."/>
            <person name="Proctor R.H."/>
            <person name="Regev A."/>
            <person name="Ruiz-Roldan M.C."/>
            <person name="Sain D."/>
            <person name="Sakthikumar S."/>
            <person name="Sykes S."/>
            <person name="Schwartz D.C."/>
            <person name="Turgeon B.G."/>
            <person name="Wapinski I."/>
            <person name="Yoder O."/>
            <person name="Young S."/>
            <person name="Zeng Q."/>
            <person name="Zhou S."/>
            <person name="Galagan J."/>
            <person name="Cuomo C.A."/>
            <person name="Kistler H.C."/>
            <person name="Rep M."/>
        </authorList>
    </citation>
    <scope>GENOME REANNOTATION</scope>
    <source>
        <strain evidence="3">ATCC MYA-4620 / CBS 123657 / FGSC 9075 / NRRL 31084 / PH-1</strain>
        <strain evidence="2">PH-1 / ATCC MYA-4620 / FGSC 9075 / NRRL 31084</strain>
    </source>
</reference>
<gene>
    <name evidence="1" type="ORF">FGRAMPH1_01T09045</name>
</gene>
<organism evidence="1 3">
    <name type="scientific">Gibberella zeae (strain ATCC MYA-4620 / CBS 123657 / FGSC 9075 / NRRL 31084 / PH-1)</name>
    <name type="common">Wheat head blight fungus</name>
    <name type="synonym">Fusarium graminearum</name>
    <dbReference type="NCBI Taxonomy" id="229533"/>
    <lineage>
        <taxon>Eukaryota</taxon>
        <taxon>Fungi</taxon>
        <taxon>Dikarya</taxon>
        <taxon>Ascomycota</taxon>
        <taxon>Pezizomycotina</taxon>
        <taxon>Sordariomycetes</taxon>
        <taxon>Hypocreomycetidae</taxon>
        <taxon>Hypocreales</taxon>
        <taxon>Nectriaceae</taxon>
        <taxon>Fusarium</taxon>
    </lineage>
</organism>